<evidence type="ECO:0000313" key="3">
    <source>
        <dbReference type="EMBL" id="MBB4866314.1"/>
    </source>
</evidence>
<reference evidence="3 4" key="1">
    <citation type="submission" date="2020-08" db="EMBL/GenBank/DDBJ databases">
        <title>Functional genomics of gut bacteria from endangered species of beetles.</title>
        <authorList>
            <person name="Carlos-Shanley C."/>
        </authorList>
    </citation>
    <scope>NUCLEOTIDE SEQUENCE [LARGE SCALE GENOMIC DNA]</scope>
    <source>
        <strain evidence="3 4">S00179</strain>
    </source>
</reference>
<comment type="caution">
    <text evidence="3">The sequence shown here is derived from an EMBL/GenBank/DDBJ whole genome shotgun (WGS) entry which is preliminary data.</text>
</comment>
<name>A0A7W7P3Z7_PSENT</name>
<accession>A0A7W7P3Z7</accession>
<feature type="chain" id="PRO_5031272834" description="PepSY domain-containing protein" evidence="1">
    <location>
        <begin position="20"/>
        <end position="91"/>
    </location>
</feature>
<organism evidence="3 4">
    <name type="scientific">Pseudomonas nitroreducens</name>
    <dbReference type="NCBI Taxonomy" id="46680"/>
    <lineage>
        <taxon>Bacteria</taxon>
        <taxon>Pseudomonadati</taxon>
        <taxon>Pseudomonadota</taxon>
        <taxon>Gammaproteobacteria</taxon>
        <taxon>Pseudomonadales</taxon>
        <taxon>Pseudomonadaceae</taxon>
        <taxon>Pseudomonas</taxon>
    </lineage>
</organism>
<dbReference type="Proteomes" id="UP000566995">
    <property type="component" value="Unassembled WGS sequence"/>
</dbReference>
<proteinExistence type="predicted"/>
<evidence type="ECO:0000313" key="4">
    <source>
        <dbReference type="Proteomes" id="UP000566995"/>
    </source>
</evidence>
<dbReference type="InterPro" id="IPR025711">
    <property type="entry name" value="PepSY"/>
</dbReference>
<keyword evidence="1" id="KW-0732">Signal</keyword>
<dbReference type="EMBL" id="JACHLI010000026">
    <property type="protein sequence ID" value="MBB4866314.1"/>
    <property type="molecule type" value="Genomic_DNA"/>
</dbReference>
<gene>
    <name evidence="3" type="ORF">HNP46_005219</name>
</gene>
<feature type="signal peptide" evidence="1">
    <location>
        <begin position="1"/>
        <end position="19"/>
    </location>
</feature>
<evidence type="ECO:0000259" key="2">
    <source>
        <dbReference type="Pfam" id="PF13670"/>
    </source>
</evidence>
<dbReference type="RefSeq" id="WP_184594682.1">
    <property type="nucleotide sequence ID" value="NZ_JACHLI010000026.1"/>
</dbReference>
<dbReference type="AlphaFoldDB" id="A0A7W7P3Z7"/>
<evidence type="ECO:0000256" key="1">
    <source>
        <dbReference type="SAM" id="SignalP"/>
    </source>
</evidence>
<protein>
    <recommendedName>
        <fullName evidence="2">PepSY domain-containing protein</fullName>
    </recommendedName>
</protein>
<feature type="domain" description="PepSY" evidence="2">
    <location>
        <begin position="4"/>
        <end position="85"/>
    </location>
</feature>
<dbReference type="Pfam" id="PF13670">
    <property type="entry name" value="PepSY_2"/>
    <property type="match status" value="1"/>
</dbReference>
<sequence length="91" mass="10613">MWKLISFLAALASANLAFADAQCTRADRSTWQQESIFRSTMKQQGYRITKFRVTPGNCYEIYGFNRQSDRVELYFHPVTFALVKAEPVLRR</sequence>